<dbReference type="RefSeq" id="WP_043948942.1">
    <property type="nucleotide sequence ID" value="NZ_HG966617.1"/>
</dbReference>
<organism evidence="1 2">
    <name type="scientific">Candidatus Phaeomarinibacter ectocarpi</name>
    <dbReference type="NCBI Taxonomy" id="1458461"/>
    <lineage>
        <taxon>Bacteria</taxon>
        <taxon>Pseudomonadati</taxon>
        <taxon>Pseudomonadota</taxon>
        <taxon>Alphaproteobacteria</taxon>
        <taxon>Hyphomicrobiales</taxon>
        <taxon>Parvibaculaceae</taxon>
        <taxon>Candidatus Phaeomarinibacter</taxon>
    </lineage>
</organism>
<dbReference type="Gene3D" id="3.40.30.10">
    <property type="entry name" value="Glutaredoxin"/>
    <property type="match status" value="1"/>
</dbReference>
<dbReference type="KEGG" id="pect:BN1012_Phect2828"/>
<dbReference type="EMBL" id="HG966617">
    <property type="protein sequence ID" value="CDO61041.1"/>
    <property type="molecule type" value="Genomic_DNA"/>
</dbReference>
<dbReference type="AlphaFoldDB" id="X5MP73"/>
<dbReference type="STRING" id="1458461.BN1012_Phect2828"/>
<dbReference type="SUPFAM" id="SSF52833">
    <property type="entry name" value="Thioredoxin-like"/>
    <property type="match status" value="1"/>
</dbReference>
<proteinExistence type="predicted"/>
<dbReference type="InterPro" id="IPR036249">
    <property type="entry name" value="Thioredoxin-like_sf"/>
</dbReference>
<dbReference type="Proteomes" id="UP000032160">
    <property type="component" value="Chromosome I"/>
</dbReference>
<protein>
    <recommendedName>
        <fullName evidence="3">Thioredoxin family protein</fullName>
    </recommendedName>
</protein>
<accession>X5MP73</accession>
<dbReference type="InterPro" id="IPR010296">
    <property type="entry name" value="DUF899_thioredox"/>
</dbReference>
<evidence type="ECO:0000313" key="2">
    <source>
        <dbReference type="Proteomes" id="UP000032160"/>
    </source>
</evidence>
<reference evidence="1 2" key="1">
    <citation type="journal article" date="2014" name="Front. Genet.">
        <title>Genome and metabolic network of "Candidatus Phaeomarinobacter ectocarpi" Ec32, a new candidate genus of Alphaproteobacteria frequently associated with brown algae.</title>
        <authorList>
            <person name="Dittami S.M."/>
            <person name="Barbeyron T."/>
            <person name="Boyen C."/>
            <person name="Cambefort J."/>
            <person name="Collet G."/>
            <person name="Delage L."/>
            <person name="Gobet A."/>
            <person name="Groisillier A."/>
            <person name="Leblanc C."/>
            <person name="Michel G."/>
            <person name="Scornet D."/>
            <person name="Siegel A."/>
            <person name="Tapia J.E."/>
            <person name="Tonon T."/>
        </authorList>
    </citation>
    <scope>NUCLEOTIDE SEQUENCE [LARGE SCALE GENOMIC DNA]</scope>
    <source>
        <strain evidence="1 2">Ec32</strain>
    </source>
</reference>
<keyword evidence="2" id="KW-1185">Reference proteome</keyword>
<dbReference type="OrthoDB" id="7331188at2"/>
<evidence type="ECO:0008006" key="3">
    <source>
        <dbReference type="Google" id="ProtNLM"/>
    </source>
</evidence>
<dbReference type="HOGENOM" id="CLU_066898_2_0_5"/>
<sequence>MQPNIVSRDEWLDARKALLAKEREVTHLRDEVAAQRRALPWVKVETPYVFQSTSGPVTLADLFDGRSQLLVQHFMLTPGKDHICPGCSLMADHVPGASMHFKNADLSFVAISRAPIEQIEAARARMGWDFPWVSSGGTSFNYDFGVSFTPEQIAEGKPLYNFGTTGYLDEDVHGTSVFAKDAAGDVFHTYSTYARGDEAFIGAFSFLDLVPKGRNEEGTMSWVRLHDEYEDAGPKGDDCCG</sequence>
<gene>
    <name evidence="1" type="ORF">BN1012_Phect2828</name>
</gene>
<dbReference type="Pfam" id="PF05988">
    <property type="entry name" value="DUF899"/>
    <property type="match status" value="1"/>
</dbReference>
<evidence type="ECO:0000313" key="1">
    <source>
        <dbReference type="EMBL" id="CDO61041.1"/>
    </source>
</evidence>
<name>X5MP73_9HYPH</name>
<dbReference type="PATRIC" id="fig|1458461.3.peg.2834"/>